<feature type="compositionally biased region" description="Low complexity" evidence="1">
    <location>
        <begin position="1"/>
        <end position="19"/>
    </location>
</feature>
<comment type="caution">
    <text evidence="2">The sequence shown here is derived from an EMBL/GenBank/DDBJ whole genome shotgun (WGS) entry which is preliminary data.</text>
</comment>
<gene>
    <name evidence="2" type="ORF">NDU88_001359</name>
</gene>
<dbReference type="AlphaFoldDB" id="A0AAV7R6V2"/>
<keyword evidence="3" id="KW-1185">Reference proteome</keyword>
<evidence type="ECO:0000313" key="3">
    <source>
        <dbReference type="Proteomes" id="UP001066276"/>
    </source>
</evidence>
<evidence type="ECO:0000256" key="1">
    <source>
        <dbReference type="SAM" id="MobiDB-lite"/>
    </source>
</evidence>
<name>A0AAV7R6V2_PLEWA</name>
<organism evidence="2 3">
    <name type="scientific">Pleurodeles waltl</name>
    <name type="common">Iberian ribbed newt</name>
    <dbReference type="NCBI Taxonomy" id="8319"/>
    <lineage>
        <taxon>Eukaryota</taxon>
        <taxon>Metazoa</taxon>
        <taxon>Chordata</taxon>
        <taxon>Craniata</taxon>
        <taxon>Vertebrata</taxon>
        <taxon>Euteleostomi</taxon>
        <taxon>Amphibia</taxon>
        <taxon>Batrachia</taxon>
        <taxon>Caudata</taxon>
        <taxon>Salamandroidea</taxon>
        <taxon>Salamandridae</taxon>
        <taxon>Pleurodelinae</taxon>
        <taxon>Pleurodeles</taxon>
    </lineage>
</organism>
<reference evidence="2" key="1">
    <citation type="journal article" date="2022" name="bioRxiv">
        <title>Sequencing and chromosome-scale assembly of the giantPleurodeles waltlgenome.</title>
        <authorList>
            <person name="Brown T."/>
            <person name="Elewa A."/>
            <person name="Iarovenko S."/>
            <person name="Subramanian E."/>
            <person name="Araus A.J."/>
            <person name="Petzold A."/>
            <person name="Susuki M."/>
            <person name="Suzuki K.-i.T."/>
            <person name="Hayashi T."/>
            <person name="Toyoda A."/>
            <person name="Oliveira C."/>
            <person name="Osipova E."/>
            <person name="Leigh N.D."/>
            <person name="Simon A."/>
            <person name="Yun M.H."/>
        </authorList>
    </citation>
    <scope>NUCLEOTIDE SEQUENCE</scope>
    <source>
        <strain evidence="2">20211129_DDA</strain>
        <tissue evidence="2">Liver</tissue>
    </source>
</reference>
<sequence>MACATPEPSVVPSSWPQSSFTPGGGRAAAVTAGPPQLTACYSALTSVCHHLATSPVLLCPPDPNSHPPWALLGLWLLPRAPEDARAAGWVKQDLPLRVRQGPPGTRRHWASVPPVPVSGARAQCQCPVPGARARVQCPVPRSSASVRVQCPCPVPSAQCPGPVPVSSARVQCPCPVPGAQVQCQCPGPVPVSSAHLALRPGLNSLGRLA</sequence>
<proteinExistence type="predicted"/>
<protein>
    <submittedName>
        <fullName evidence="2">Uncharacterized protein</fullName>
    </submittedName>
</protein>
<evidence type="ECO:0000313" key="2">
    <source>
        <dbReference type="EMBL" id="KAJ1148529.1"/>
    </source>
</evidence>
<accession>A0AAV7R6V2</accession>
<dbReference type="Proteomes" id="UP001066276">
    <property type="component" value="Chromosome 5"/>
</dbReference>
<feature type="region of interest" description="Disordered" evidence="1">
    <location>
        <begin position="1"/>
        <end position="28"/>
    </location>
</feature>
<dbReference type="EMBL" id="JANPWB010000009">
    <property type="protein sequence ID" value="KAJ1148529.1"/>
    <property type="molecule type" value="Genomic_DNA"/>
</dbReference>